<protein>
    <submittedName>
        <fullName evidence="1">Unannotated protein</fullName>
    </submittedName>
</protein>
<evidence type="ECO:0000313" key="1">
    <source>
        <dbReference type="EMBL" id="CAB4937698.1"/>
    </source>
</evidence>
<sequence>MPVHDQAPNADKVPEDLLAEAAAGLQSDIDADVLAEAAEILTAERVSLGIVDRLAAASRPVTMTLRSGCVVEGIVRDVGNRVVVLAGGDGAEHCIAIAGIVTVRGLPMALSTGDPANVDSVNLDFVNVDFANVDQANSTKTAQGIRRRSTVALTWGSYLRAATAIEVRIILFDGTSLTGLPALVGADHVDLLMADGAVTTCTLAWVSRVIRQSRWQN</sequence>
<gene>
    <name evidence="1" type="ORF">UFOPK3772_00685</name>
</gene>
<proteinExistence type="predicted"/>
<name>A0A6J7J2X9_9ZZZZ</name>
<dbReference type="EMBL" id="CAFBNE010000014">
    <property type="protein sequence ID" value="CAB4937698.1"/>
    <property type="molecule type" value="Genomic_DNA"/>
</dbReference>
<organism evidence="1">
    <name type="scientific">freshwater metagenome</name>
    <dbReference type="NCBI Taxonomy" id="449393"/>
    <lineage>
        <taxon>unclassified sequences</taxon>
        <taxon>metagenomes</taxon>
        <taxon>ecological metagenomes</taxon>
    </lineage>
</organism>
<reference evidence="1" key="1">
    <citation type="submission" date="2020-05" db="EMBL/GenBank/DDBJ databases">
        <authorList>
            <person name="Chiriac C."/>
            <person name="Salcher M."/>
            <person name="Ghai R."/>
            <person name="Kavagutti S V."/>
        </authorList>
    </citation>
    <scope>NUCLEOTIDE SEQUENCE</scope>
</reference>
<dbReference type="AlphaFoldDB" id="A0A6J7J2X9"/>
<accession>A0A6J7J2X9</accession>